<dbReference type="InParanoid" id="A0A0Q9WKR6"/>
<dbReference type="Proteomes" id="UP000008792">
    <property type="component" value="Unassembled WGS sequence"/>
</dbReference>
<gene>
    <name evidence="1" type="primary">Dvir\GJ26455</name>
    <name evidence="1" type="ORF">Dvir_GJ26455</name>
</gene>
<dbReference type="AlphaFoldDB" id="A0A0Q9WKR6"/>
<dbReference type="EMBL" id="CH940658">
    <property type="protein sequence ID" value="KRF85272.1"/>
    <property type="molecule type" value="Genomic_DNA"/>
</dbReference>
<keyword evidence="2" id="KW-1185">Reference proteome</keyword>
<evidence type="ECO:0000313" key="2">
    <source>
        <dbReference type="Proteomes" id="UP000008792"/>
    </source>
</evidence>
<sequence>MSWWRQHGDTVSRCGELPRVQIEDGFRHFKGSRHCSDTVTGKQEISLGGDGPDYLRDDATVLKEDAVDVCPR</sequence>
<reference evidence="1 2" key="1">
    <citation type="journal article" date="2007" name="Nature">
        <title>Evolution of genes and genomes on the Drosophila phylogeny.</title>
        <authorList>
            <consortium name="Drosophila 12 Genomes Consortium"/>
            <person name="Clark A.G."/>
            <person name="Eisen M.B."/>
            <person name="Smith D.R."/>
            <person name="Bergman C.M."/>
            <person name="Oliver B."/>
            <person name="Markow T.A."/>
            <person name="Kaufman T.C."/>
            <person name="Kellis M."/>
            <person name="Gelbart W."/>
            <person name="Iyer V.N."/>
            <person name="Pollard D.A."/>
            <person name="Sackton T.B."/>
            <person name="Larracuente A.M."/>
            <person name="Singh N.D."/>
            <person name="Abad J.P."/>
            <person name="Abt D.N."/>
            <person name="Adryan B."/>
            <person name="Aguade M."/>
            <person name="Akashi H."/>
            <person name="Anderson W.W."/>
            <person name="Aquadro C.F."/>
            <person name="Ardell D.H."/>
            <person name="Arguello R."/>
            <person name="Artieri C.G."/>
            <person name="Barbash D.A."/>
            <person name="Barker D."/>
            <person name="Barsanti P."/>
            <person name="Batterham P."/>
            <person name="Batzoglou S."/>
            <person name="Begun D."/>
            <person name="Bhutkar A."/>
            <person name="Blanco E."/>
            <person name="Bosak S.A."/>
            <person name="Bradley R.K."/>
            <person name="Brand A.D."/>
            <person name="Brent M.R."/>
            <person name="Brooks A.N."/>
            <person name="Brown R.H."/>
            <person name="Butlin R.K."/>
            <person name="Caggese C."/>
            <person name="Calvi B.R."/>
            <person name="Bernardo de Carvalho A."/>
            <person name="Caspi A."/>
            <person name="Castrezana S."/>
            <person name="Celniker S.E."/>
            <person name="Chang J.L."/>
            <person name="Chapple C."/>
            <person name="Chatterji S."/>
            <person name="Chinwalla A."/>
            <person name="Civetta A."/>
            <person name="Clifton S.W."/>
            <person name="Comeron J.M."/>
            <person name="Costello J.C."/>
            <person name="Coyne J.A."/>
            <person name="Daub J."/>
            <person name="David R.G."/>
            <person name="Delcher A.L."/>
            <person name="Delehaunty K."/>
            <person name="Do C.B."/>
            <person name="Ebling H."/>
            <person name="Edwards K."/>
            <person name="Eickbush T."/>
            <person name="Evans J.D."/>
            <person name="Filipski A."/>
            <person name="Findeiss S."/>
            <person name="Freyhult E."/>
            <person name="Fulton L."/>
            <person name="Fulton R."/>
            <person name="Garcia A.C."/>
            <person name="Gardiner A."/>
            <person name="Garfield D.A."/>
            <person name="Garvin B.E."/>
            <person name="Gibson G."/>
            <person name="Gilbert D."/>
            <person name="Gnerre S."/>
            <person name="Godfrey J."/>
            <person name="Good R."/>
            <person name="Gotea V."/>
            <person name="Gravely B."/>
            <person name="Greenberg A.J."/>
            <person name="Griffiths-Jones S."/>
            <person name="Gross S."/>
            <person name="Guigo R."/>
            <person name="Gustafson E.A."/>
            <person name="Haerty W."/>
            <person name="Hahn M.W."/>
            <person name="Halligan D.L."/>
            <person name="Halpern A.L."/>
            <person name="Halter G.M."/>
            <person name="Han M.V."/>
            <person name="Heger A."/>
            <person name="Hillier L."/>
            <person name="Hinrichs A.S."/>
            <person name="Holmes I."/>
            <person name="Hoskins R.A."/>
            <person name="Hubisz M.J."/>
            <person name="Hultmark D."/>
            <person name="Huntley M.A."/>
            <person name="Jaffe D.B."/>
            <person name="Jagadeeshan S."/>
            <person name="Jeck W.R."/>
            <person name="Johnson J."/>
            <person name="Jones C.D."/>
            <person name="Jordan W.C."/>
            <person name="Karpen G.H."/>
            <person name="Kataoka E."/>
            <person name="Keightley P.D."/>
            <person name="Kheradpour P."/>
            <person name="Kirkness E.F."/>
            <person name="Koerich L.B."/>
            <person name="Kristiansen K."/>
            <person name="Kudrna D."/>
            <person name="Kulathinal R.J."/>
            <person name="Kumar S."/>
            <person name="Kwok R."/>
            <person name="Lander E."/>
            <person name="Langley C.H."/>
            <person name="Lapoint R."/>
            <person name="Lazzaro B.P."/>
            <person name="Lee S.J."/>
            <person name="Levesque L."/>
            <person name="Li R."/>
            <person name="Lin C.F."/>
            <person name="Lin M.F."/>
            <person name="Lindblad-Toh K."/>
            <person name="Llopart A."/>
            <person name="Long M."/>
            <person name="Low L."/>
            <person name="Lozovsky E."/>
            <person name="Lu J."/>
            <person name="Luo M."/>
            <person name="Machado C.A."/>
            <person name="Makalowski W."/>
            <person name="Marzo M."/>
            <person name="Matsuda M."/>
            <person name="Matzkin L."/>
            <person name="McAllister B."/>
            <person name="McBride C.S."/>
            <person name="McKernan B."/>
            <person name="McKernan K."/>
            <person name="Mendez-Lago M."/>
            <person name="Minx P."/>
            <person name="Mollenhauer M.U."/>
            <person name="Montooth K."/>
            <person name="Mount S.M."/>
            <person name="Mu X."/>
            <person name="Myers E."/>
            <person name="Negre B."/>
            <person name="Newfeld S."/>
            <person name="Nielsen R."/>
            <person name="Noor M.A."/>
            <person name="O'Grady P."/>
            <person name="Pachter L."/>
            <person name="Papaceit M."/>
            <person name="Parisi M.J."/>
            <person name="Parisi M."/>
            <person name="Parts L."/>
            <person name="Pedersen J.S."/>
            <person name="Pesole G."/>
            <person name="Phillippy A.M."/>
            <person name="Ponting C.P."/>
            <person name="Pop M."/>
            <person name="Porcelli D."/>
            <person name="Powell J.R."/>
            <person name="Prohaska S."/>
            <person name="Pruitt K."/>
            <person name="Puig M."/>
            <person name="Quesneville H."/>
            <person name="Ram K.R."/>
            <person name="Rand D."/>
            <person name="Rasmussen M.D."/>
            <person name="Reed L.K."/>
            <person name="Reenan R."/>
            <person name="Reily A."/>
            <person name="Remington K.A."/>
            <person name="Rieger T.T."/>
            <person name="Ritchie M.G."/>
            <person name="Robin C."/>
            <person name="Rogers Y.H."/>
            <person name="Rohde C."/>
            <person name="Rozas J."/>
            <person name="Rubenfield M.J."/>
            <person name="Ruiz A."/>
            <person name="Russo S."/>
            <person name="Salzberg S.L."/>
            <person name="Sanchez-Gracia A."/>
            <person name="Saranga D.J."/>
            <person name="Sato H."/>
            <person name="Schaeffer S.W."/>
            <person name="Schatz M.C."/>
            <person name="Schlenke T."/>
            <person name="Schwartz R."/>
            <person name="Segarra C."/>
            <person name="Singh R.S."/>
            <person name="Sirot L."/>
            <person name="Sirota M."/>
            <person name="Sisneros N.B."/>
            <person name="Smith C.D."/>
            <person name="Smith T.F."/>
            <person name="Spieth J."/>
            <person name="Stage D.E."/>
            <person name="Stark A."/>
            <person name="Stephan W."/>
            <person name="Strausberg R.L."/>
            <person name="Strempel S."/>
            <person name="Sturgill D."/>
            <person name="Sutton G."/>
            <person name="Sutton G.G."/>
            <person name="Tao W."/>
            <person name="Teichmann S."/>
            <person name="Tobari Y.N."/>
            <person name="Tomimura Y."/>
            <person name="Tsolas J.M."/>
            <person name="Valente V.L."/>
            <person name="Venter E."/>
            <person name="Venter J.C."/>
            <person name="Vicario S."/>
            <person name="Vieira F.G."/>
            <person name="Vilella A.J."/>
            <person name="Villasante A."/>
            <person name="Walenz B."/>
            <person name="Wang J."/>
            <person name="Wasserman M."/>
            <person name="Watts T."/>
            <person name="Wilson D."/>
            <person name="Wilson R.K."/>
            <person name="Wing R.A."/>
            <person name="Wolfner M.F."/>
            <person name="Wong A."/>
            <person name="Wong G.K."/>
            <person name="Wu C.I."/>
            <person name="Wu G."/>
            <person name="Yamamoto D."/>
            <person name="Yang H.P."/>
            <person name="Yang S.P."/>
            <person name="Yorke J.A."/>
            <person name="Yoshida K."/>
            <person name="Zdobnov E."/>
            <person name="Zhang P."/>
            <person name="Zhang Y."/>
            <person name="Zimin A.V."/>
            <person name="Baldwin J."/>
            <person name="Abdouelleil A."/>
            <person name="Abdulkadir J."/>
            <person name="Abebe A."/>
            <person name="Abera B."/>
            <person name="Abreu J."/>
            <person name="Acer S.C."/>
            <person name="Aftuck L."/>
            <person name="Alexander A."/>
            <person name="An P."/>
            <person name="Anderson E."/>
            <person name="Anderson S."/>
            <person name="Arachi H."/>
            <person name="Azer M."/>
            <person name="Bachantsang P."/>
            <person name="Barry A."/>
            <person name="Bayul T."/>
            <person name="Berlin A."/>
            <person name="Bessette D."/>
            <person name="Bloom T."/>
            <person name="Blye J."/>
            <person name="Boguslavskiy L."/>
            <person name="Bonnet C."/>
            <person name="Boukhgalter B."/>
            <person name="Bourzgui I."/>
            <person name="Brown A."/>
            <person name="Cahill P."/>
            <person name="Channer S."/>
            <person name="Cheshatsang Y."/>
            <person name="Chuda L."/>
            <person name="Citroen M."/>
            <person name="Collymore A."/>
            <person name="Cooke P."/>
            <person name="Costello M."/>
            <person name="D'Aco K."/>
            <person name="Daza R."/>
            <person name="De Haan G."/>
            <person name="DeGray S."/>
            <person name="DeMaso C."/>
            <person name="Dhargay N."/>
            <person name="Dooley K."/>
            <person name="Dooley E."/>
            <person name="Doricent M."/>
            <person name="Dorje P."/>
            <person name="Dorjee K."/>
            <person name="Dupes A."/>
            <person name="Elong R."/>
            <person name="Falk J."/>
            <person name="Farina A."/>
            <person name="Faro S."/>
            <person name="Ferguson D."/>
            <person name="Fisher S."/>
            <person name="Foley C.D."/>
            <person name="Franke A."/>
            <person name="Friedrich D."/>
            <person name="Gadbois L."/>
            <person name="Gearin G."/>
            <person name="Gearin C.R."/>
            <person name="Giannoukos G."/>
            <person name="Goode T."/>
            <person name="Graham J."/>
            <person name="Grandbois E."/>
            <person name="Grewal S."/>
            <person name="Gyaltsen K."/>
            <person name="Hafez N."/>
            <person name="Hagos B."/>
            <person name="Hall J."/>
            <person name="Henson C."/>
            <person name="Hollinger A."/>
            <person name="Honan T."/>
            <person name="Huard M.D."/>
            <person name="Hughes L."/>
            <person name="Hurhula B."/>
            <person name="Husby M.E."/>
            <person name="Kamat A."/>
            <person name="Kanga B."/>
            <person name="Kashin S."/>
            <person name="Khazanovich D."/>
            <person name="Kisner P."/>
            <person name="Lance K."/>
            <person name="Lara M."/>
            <person name="Lee W."/>
            <person name="Lennon N."/>
            <person name="Letendre F."/>
            <person name="LeVine R."/>
            <person name="Lipovsky A."/>
            <person name="Liu X."/>
            <person name="Liu J."/>
            <person name="Liu S."/>
            <person name="Lokyitsang T."/>
            <person name="Lokyitsang Y."/>
            <person name="Lubonja R."/>
            <person name="Lui A."/>
            <person name="MacDonald P."/>
            <person name="Magnisalis V."/>
            <person name="Maru K."/>
            <person name="Matthews C."/>
            <person name="McCusker W."/>
            <person name="McDonough S."/>
            <person name="Mehta T."/>
            <person name="Meldrim J."/>
            <person name="Meneus L."/>
            <person name="Mihai O."/>
            <person name="Mihalev A."/>
            <person name="Mihova T."/>
            <person name="Mittelman R."/>
            <person name="Mlenga V."/>
            <person name="Montmayeur A."/>
            <person name="Mulrain L."/>
            <person name="Navidi A."/>
            <person name="Naylor J."/>
            <person name="Negash T."/>
            <person name="Nguyen T."/>
            <person name="Nguyen N."/>
            <person name="Nicol R."/>
            <person name="Norbu C."/>
            <person name="Norbu N."/>
            <person name="Novod N."/>
            <person name="O'Neill B."/>
            <person name="Osman S."/>
            <person name="Markiewicz E."/>
            <person name="Oyono O.L."/>
            <person name="Patti C."/>
            <person name="Phunkhang P."/>
            <person name="Pierre F."/>
            <person name="Priest M."/>
            <person name="Raghuraman S."/>
            <person name="Rege F."/>
            <person name="Reyes R."/>
            <person name="Rise C."/>
            <person name="Rogov P."/>
            <person name="Ross K."/>
            <person name="Ryan E."/>
            <person name="Settipalli S."/>
            <person name="Shea T."/>
            <person name="Sherpa N."/>
            <person name="Shi L."/>
            <person name="Shih D."/>
            <person name="Sparrow T."/>
            <person name="Spaulding J."/>
            <person name="Stalker J."/>
            <person name="Stange-Thomann N."/>
            <person name="Stavropoulos S."/>
            <person name="Stone C."/>
            <person name="Strader C."/>
            <person name="Tesfaye S."/>
            <person name="Thomson T."/>
            <person name="Thoulutsang Y."/>
            <person name="Thoulutsang D."/>
            <person name="Topham K."/>
            <person name="Topping I."/>
            <person name="Tsamla T."/>
            <person name="Vassiliev H."/>
            <person name="Vo A."/>
            <person name="Wangchuk T."/>
            <person name="Wangdi T."/>
            <person name="Weiand M."/>
            <person name="Wilkinson J."/>
            <person name="Wilson A."/>
            <person name="Yadav S."/>
            <person name="Young G."/>
            <person name="Yu Q."/>
            <person name="Zembek L."/>
            <person name="Zhong D."/>
            <person name="Zimmer A."/>
            <person name="Zwirko Z."/>
            <person name="Jaffe D.B."/>
            <person name="Alvarez P."/>
            <person name="Brockman W."/>
            <person name="Butler J."/>
            <person name="Chin C."/>
            <person name="Gnerre S."/>
            <person name="Grabherr M."/>
            <person name="Kleber M."/>
            <person name="Mauceli E."/>
            <person name="MacCallum I."/>
        </authorList>
    </citation>
    <scope>NUCLEOTIDE SEQUENCE [LARGE SCALE GENOMIC DNA]</scope>
    <source>
        <strain evidence="2">Tucson 15010-1051.87</strain>
    </source>
</reference>
<proteinExistence type="predicted"/>
<accession>A0A0Q9WKR6</accession>
<name>A0A0Q9WKR6_DROVI</name>
<organism evidence="1 2">
    <name type="scientific">Drosophila virilis</name>
    <name type="common">Fruit fly</name>
    <dbReference type="NCBI Taxonomy" id="7244"/>
    <lineage>
        <taxon>Eukaryota</taxon>
        <taxon>Metazoa</taxon>
        <taxon>Ecdysozoa</taxon>
        <taxon>Arthropoda</taxon>
        <taxon>Hexapoda</taxon>
        <taxon>Insecta</taxon>
        <taxon>Pterygota</taxon>
        <taxon>Neoptera</taxon>
        <taxon>Endopterygota</taxon>
        <taxon>Diptera</taxon>
        <taxon>Brachycera</taxon>
        <taxon>Muscomorpha</taxon>
        <taxon>Ephydroidea</taxon>
        <taxon>Drosophilidae</taxon>
        <taxon>Drosophila</taxon>
    </lineage>
</organism>
<protein>
    <submittedName>
        <fullName evidence="1">Uncharacterized protein</fullName>
    </submittedName>
</protein>
<evidence type="ECO:0000313" key="1">
    <source>
        <dbReference type="EMBL" id="KRF85272.1"/>
    </source>
</evidence>